<feature type="compositionally biased region" description="Polar residues" evidence="1">
    <location>
        <begin position="15"/>
        <end position="24"/>
    </location>
</feature>
<dbReference type="EMBL" id="WJXW01000010">
    <property type="protein sequence ID" value="KAF9732527.1"/>
    <property type="molecule type" value="Genomic_DNA"/>
</dbReference>
<proteinExistence type="predicted"/>
<dbReference type="AlphaFoldDB" id="A0A9P6GB83"/>
<evidence type="ECO:0000313" key="3">
    <source>
        <dbReference type="Proteomes" id="UP000756921"/>
    </source>
</evidence>
<accession>A0A9P6GB83</accession>
<comment type="caution">
    <text evidence="2">The sequence shown here is derived from an EMBL/GenBank/DDBJ whole genome shotgun (WGS) entry which is preliminary data.</text>
</comment>
<dbReference type="OrthoDB" id="10540099at2759"/>
<organism evidence="2 3">
    <name type="scientific">Paraphaeosphaeria minitans</name>
    <dbReference type="NCBI Taxonomy" id="565426"/>
    <lineage>
        <taxon>Eukaryota</taxon>
        <taxon>Fungi</taxon>
        <taxon>Dikarya</taxon>
        <taxon>Ascomycota</taxon>
        <taxon>Pezizomycotina</taxon>
        <taxon>Dothideomycetes</taxon>
        <taxon>Pleosporomycetidae</taxon>
        <taxon>Pleosporales</taxon>
        <taxon>Massarineae</taxon>
        <taxon>Didymosphaeriaceae</taxon>
        <taxon>Paraphaeosphaeria</taxon>
    </lineage>
</organism>
<keyword evidence="3" id="KW-1185">Reference proteome</keyword>
<evidence type="ECO:0000256" key="1">
    <source>
        <dbReference type="SAM" id="MobiDB-lite"/>
    </source>
</evidence>
<feature type="region of interest" description="Disordered" evidence="1">
    <location>
        <begin position="1"/>
        <end position="25"/>
    </location>
</feature>
<dbReference type="Proteomes" id="UP000756921">
    <property type="component" value="Unassembled WGS sequence"/>
</dbReference>
<reference evidence="2" key="1">
    <citation type="journal article" date="2020" name="Mol. Plant Microbe Interact.">
        <title>Genome Sequence of the Biocontrol Agent Coniothyrium minitans strain Conio (IMI 134523).</title>
        <authorList>
            <person name="Patel D."/>
            <person name="Shittu T.A."/>
            <person name="Baroncelli R."/>
            <person name="Muthumeenakshi S."/>
            <person name="Osborne T.H."/>
            <person name="Janganan T.K."/>
            <person name="Sreenivasaprasad S."/>
        </authorList>
    </citation>
    <scope>NUCLEOTIDE SEQUENCE</scope>
    <source>
        <strain evidence="2">Conio</strain>
    </source>
</reference>
<gene>
    <name evidence="2" type="ORF">PMIN01_09385</name>
</gene>
<protein>
    <submittedName>
        <fullName evidence="2">Uncharacterized protein</fullName>
    </submittedName>
</protein>
<evidence type="ECO:0000313" key="2">
    <source>
        <dbReference type="EMBL" id="KAF9732527.1"/>
    </source>
</evidence>
<sequence length="156" mass="17620">MRYDDRYQPPHTYTRHTATQTSYPDTPAANYFARLSEKAAPSGTVHLHSYETSPSDYRRASEYCTSDYRTSDYRQPVCYARPPERVVREVREVRGPERYGGREPVRVERVENVLREREGGRVKEVGRQGEGRGKGVVGKGVVGKGAGAIWKALGGR</sequence>
<name>A0A9P6GB83_9PLEO</name>